<comment type="cofactor">
    <cofactor evidence="2">
        <name>Mg(2+)</name>
        <dbReference type="ChEBI" id="CHEBI:18420"/>
    </cofactor>
</comment>
<dbReference type="InterPro" id="IPR015797">
    <property type="entry name" value="NUDIX_hydrolase-like_dom_sf"/>
</dbReference>
<protein>
    <submittedName>
        <fullName evidence="8">NUDIX hydrolase</fullName>
    </submittedName>
</protein>
<dbReference type="GO" id="GO:0016787">
    <property type="term" value="F:hydrolase activity"/>
    <property type="evidence" value="ECO:0007669"/>
    <property type="project" value="UniProtKB-KW"/>
</dbReference>
<dbReference type="Gene3D" id="3.90.79.10">
    <property type="entry name" value="Nucleoside Triphosphate Pyrophosphohydrolase"/>
    <property type="match status" value="1"/>
</dbReference>
<accession>A0ABT8A690</accession>
<organism evidence="8 9">
    <name type="scientific">Paeniroseomonas aquatica</name>
    <dbReference type="NCBI Taxonomy" id="373043"/>
    <lineage>
        <taxon>Bacteria</taxon>
        <taxon>Pseudomonadati</taxon>
        <taxon>Pseudomonadota</taxon>
        <taxon>Alphaproteobacteria</taxon>
        <taxon>Acetobacterales</taxon>
        <taxon>Acetobacteraceae</taxon>
        <taxon>Paeniroseomonas</taxon>
    </lineage>
</organism>
<dbReference type="PANTHER" id="PTHR12318:SF0">
    <property type="entry name" value="ACYL-COENZYME A DIPHOSPHATASE NUDT19"/>
    <property type="match status" value="1"/>
</dbReference>
<evidence type="ECO:0000256" key="4">
    <source>
        <dbReference type="ARBA" id="ARBA00022801"/>
    </source>
</evidence>
<evidence type="ECO:0000256" key="3">
    <source>
        <dbReference type="ARBA" id="ARBA00022723"/>
    </source>
</evidence>
<keyword evidence="9" id="KW-1185">Reference proteome</keyword>
<keyword evidence="5" id="KW-0460">Magnesium</keyword>
<evidence type="ECO:0000313" key="9">
    <source>
        <dbReference type="Proteomes" id="UP001529369"/>
    </source>
</evidence>
<evidence type="ECO:0000256" key="1">
    <source>
        <dbReference type="ARBA" id="ARBA00001936"/>
    </source>
</evidence>
<dbReference type="PANTHER" id="PTHR12318">
    <property type="entry name" value="TESTOSTERONE-REGULATED PROTEIN RP2"/>
    <property type="match status" value="1"/>
</dbReference>
<evidence type="ECO:0000259" key="7">
    <source>
        <dbReference type="PROSITE" id="PS51462"/>
    </source>
</evidence>
<dbReference type="PROSITE" id="PS51462">
    <property type="entry name" value="NUDIX"/>
    <property type="match status" value="1"/>
</dbReference>
<name>A0ABT8A690_9PROT</name>
<reference evidence="9" key="1">
    <citation type="journal article" date="2019" name="Int. J. Syst. Evol. Microbiol.">
        <title>The Global Catalogue of Microorganisms (GCM) 10K type strain sequencing project: providing services to taxonomists for standard genome sequencing and annotation.</title>
        <authorList>
            <consortium name="The Broad Institute Genomics Platform"/>
            <consortium name="The Broad Institute Genome Sequencing Center for Infectious Disease"/>
            <person name="Wu L."/>
            <person name="Ma J."/>
        </authorList>
    </citation>
    <scope>NUCLEOTIDE SEQUENCE [LARGE SCALE GENOMIC DNA]</scope>
    <source>
        <strain evidence="9">CECT 7131</strain>
    </source>
</reference>
<dbReference type="EMBL" id="JAUFPN010000143">
    <property type="protein sequence ID" value="MDN3565299.1"/>
    <property type="molecule type" value="Genomic_DNA"/>
</dbReference>
<comment type="caution">
    <text evidence="8">The sequence shown here is derived from an EMBL/GenBank/DDBJ whole genome shotgun (WGS) entry which is preliminary data.</text>
</comment>
<dbReference type="SUPFAM" id="SSF55811">
    <property type="entry name" value="Nudix"/>
    <property type="match status" value="1"/>
</dbReference>
<dbReference type="RefSeq" id="WP_290317116.1">
    <property type="nucleotide sequence ID" value="NZ_JAUFPN010000143.1"/>
</dbReference>
<dbReference type="Proteomes" id="UP001529369">
    <property type="component" value="Unassembled WGS sequence"/>
</dbReference>
<evidence type="ECO:0000256" key="6">
    <source>
        <dbReference type="ARBA" id="ARBA00023211"/>
    </source>
</evidence>
<comment type="cofactor">
    <cofactor evidence="1">
        <name>Mn(2+)</name>
        <dbReference type="ChEBI" id="CHEBI:29035"/>
    </cofactor>
</comment>
<keyword evidence="3" id="KW-0479">Metal-binding</keyword>
<keyword evidence="6" id="KW-0464">Manganese</keyword>
<evidence type="ECO:0000313" key="8">
    <source>
        <dbReference type="EMBL" id="MDN3565299.1"/>
    </source>
</evidence>
<feature type="domain" description="Nudix hydrolase" evidence="7">
    <location>
        <begin position="8"/>
        <end position="201"/>
    </location>
</feature>
<evidence type="ECO:0000256" key="2">
    <source>
        <dbReference type="ARBA" id="ARBA00001946"/>
    </source>
</evidence>
<proteinExistence type="predicted"/>
<sequence length="261" mass="26759">MSDAQPATPRPASTVLLLRDAPAGPEIFMVVRHRAIEFAAGALVFPGGRVEPADAEIAAGLAGAADPLGAFRVAAVRETFEECGLLLARTLGGVPLDPAQGAAVGAAHREALNAGARGFAALLQAEGLVPDVGALVPFAHWVTPADLPKRFDTRFFLAPAPMGHAAAHDGREAVDSIWIPPAQALAEADAGQHTLLFPTRMNLARLAGAADVAAAMATAAARPVVTVQPSIETDAEGRKVLRIPLEAGYGGPLFPAGTRAM</sequence>
<evidence type="ECO:0000256" key="5">
    <source>
        <dbReference type="ARBA" id="ARBA00022842"/>
    </source>
</evidence>
<dbReference type="InterPro" id="IPR039121">
    <property type="entry name" value="NUDT19"/>
</dbReference>
<gene>
    <name evidence="8" type="ORF">QWZ14_13085</name>
</gene>
<keyword evidence="4 8" id="KW-0378">Hydrolase</keyword>
<dbReference type="InterPro" id="IPR000086">
    <property type="entry name" value="NUDIX_hydrolase_dom"/>
</dbReference>
<dbReference type="CDD" id="cd18870">
    <property type="entry name" value="NUDIX_AcylCoAdiphos_Nudt19"/>
    <property type="match status" value="1"/>
</dbReference>